<sequence>MEAHAKPTLEGASEAALLAIGTPVAGGELEVVGYSGRVTNNYDAEKGAYTNFDLSRRLISISVSVPVGSVKDLCALVRQSEALAQIAARDAEIGRLQELLASRKRENFNAGYLIACCNIVNMHNEEGIASDILAQAGITEAEVKALDLSEYDANALAEIRKASSEDPILKCGAA</sequence>
<accession>A0A269XX49</accession>
<comment type="caution">
    <text evidence="1">The sequence shown here is derived from an EMBL/GenBank/DDBJ whole genome shotgun (WGS) entry which is preliminary data.</text>
</comment>
<protein>
    <submittedName>
        <fullName evidence="1">Uncharacterized protein</fullName>
    </submittedName>
</protein>
<evidence type="ECO:0000313" key="2">
    <source>
        <dbReference type="Proteomes" id="UP000216151"/>
    </source>
</evidence>
<organism evidence="1 2">
    <name type="scientific">Acetobacter fabarum</name>
    <dbReference type="NCBI Taxonomy" id="483199"/>
    <lineage>
        <taxon>Bacteria</taxon>
        <taxon>Pseudomonadati</taxon>
        <taxon>Pseudomonadota</taxon>
        <taxon>Alphaproteobacteria</taxon>
        <taxon>Acetobacterales</taxon>
        <taxon>Acetobacteraceae</taxon>
        <taxon>Acetobacter</taxon>
    </lineage>
</organism>
<gene>
    <name evidence="1" type="ORF">B8X00_08980</name>
</gene>
<evidence type="ECO:0000313" key="1">
    <source>
        <dbReference type="EMBL" id="PAK77800.1"/>
    </source>
</evidence>
<dbReference type="AlphaFoldDB" id="A0A269XX49"/>
<reference evidence="1 2" key="1">
    <citation type="submission" date="2017-04" db="EMBL/GenBank/DDBJ databases">
        <title>Kefir bacterial isolates.</title>
        <authorList>
            <person name="Kim Y."/>
            <person name="Blasche S."/>
            <person name="Patil K.R."/>
        </authorList>
    </citation>
    <scope>NUCLEOTIDE SEQUENCE [LARGE SCALE GENOMIC DNA]</scope>
    <source>
        <strain evidence="1 2">KR</strain>
    </source>
</reference>
<dbReference type="EMBL" id="NCXK01000011">
    <property type="protein sequence ID" value="PAK77800.1"/>
    <property type="molecule type" value="Genomic_DNA"/>
</dbReference>
<proteinExistence type="predicted"/>
<dbReference type="Proteomes" id="UP000216151">
    <property type="component" value="Unassembled WGS sequence"/>
</dbReference>
<name>A0A269XX49_9PROT</name>
<keyword evidence="2" id="KW-1185">Reference proteome</keyword>